<reference evidence="1" key="1">
    <citation type="submission" date="2020-06" db="EMBL/GenBank/DDBJ databases">
        <authorList>
            <consortium name="Plant Systems Biology data submission"/>
        </authorList>
    </citation>
    <scope>NUCLEOTIDE SEQUENCE</scope>
    <source>
        <strain evidence="1">D6</strain>
    </source>
</reference>
<organism evidence="1 2">
    <name type="scientific">Seminavis robusta</name>
    <dbReference type="NCBI Taxonomy" id="568900"/>
    <lineage>
        <taxon>Eukaryota</taxon>
        <taxon>Sar</taxon>
        <taxon>Stramenopiles</taxon>
        <taxon>Ochrophyta</taxon>
        <taxon>Bacillariophyta</taxon>
        <taxon>Bacillariophyceae</taxon>
        <taxon>Bacillariophycidae</taxon>
        <taxon>Naviculales</taxon>
        <taxon>Naviculaceae</taxon>
        <taxon>Seminavis</taxon>
    </lineage>
</organism>
<sequence length="232" mass="25931">MTTLCNTLDLSWLNESIVEAALDNQRLSLSDAGHLDDSLRAAKEYGSMDADVSERLHHRIEERKECLLEKMVVHETRRVTKQLGLYGLLKSHQKWGQVLCMADMQGQGSCFTMVDFKGLATDQVAQAMSVFHTYLQENPGKLPYTPPGDAKSVHVPVEEGARPLVETKVAEKVCRAYTRLYKSLVDPDLGGYKKDFLDQTVLYNPDQLFAMLGVSRRSSADSHEGIGYDCTS</sequence>
<accession>A0A9N8HTP2</accession>
<keyword evidence="2" id="KW-1185">Reference proteome</keyword>
<evidence type="ECO:0000313" key="1">
    <source>
        <dbReference type="EMBL" id="CAB9522388.1"/>
    </source>
</evidence>
<dbReference type="EMBL" id="CAICTM010001295">
    <property type="protein sequence ID" value="CAB9522388.1"/>
    <property type="molecule type" value="Genomic_DNA"/>
</dbReference>
<proteinExistence type="predicted"/>
<protein>
    <submittedName>
        <fullName evidence="1">Component of oligomeric Golgi complex 6</fullName>
    </submittedName>
</protein>
<dbReference type="Proteomes" id="UP001153069">
    <property type="component" value="Unassembled WGS sequence"/>
</dbReference>
<gene>
    <name evidence="1" type="ORF">SEMRO_1297_G260470.1</name>
</gene>
<dbReference type="AlphaFoldDB" id="A0A9N8HTP2"/>
<comment type="caution">
    <text evidence="1">The sequence shown here is derived from an EMBL/GenBank/DDBJ whole genome shotgun (WGS) entry which is preliminary data.</text>
</comment>
<name>A0A9N8HTP2_9STRA</name>
<evidence type="ECO:0000313" key="2">
    <source>
        <dbReference type="Proteomes" id="UP001153069"/>
    </source>
</evidence>